<reference evidence="3 4" key="1">
    <citation type="submission" date="2016-06" db="EMBL/GenBank/DDBJ databases">
        <authorList>
            <person name="Kjaerup R.B."/>
            <person name="Dalgaard T.S."/>
            <person name="Juul-Madsen H.R."/>
        </authorList>
    </citation>
    <scope>NUCLEOTIDE SEQUENCE [LARGE SCALE GENOMIC DNA]</scope>
    <source>
        <strain evidence="3 4">DSM 43821</strain>
    </source>
</reference>
<keyword evidence="2" id="KW-0812">Transmembrane</keyword>
<evidence type="ECO:0008006" key="5">
    <source>
        <dbReference type="Google" id="ProtNLM"/>
    </source>
</evidence>
<keyword evidence="2" id="KW-0472">Membrane</keyword>
<protein>
    <recommendedName>
        <fullName evidence="5">PQQ-like domain-containing protein</fullName>
    </recommendedName>
</protein>
<keyword evidence="2" id="KW-1133">Transmembrane helix</keyword>
<evidence type="ECO:0000256" key="2">
    <source>
        <dbReference type="SAM" id="Phobius"/>
    </source>
</evidence>
<dbReference type="EMBL" id="LT607410">
    <property type="protein sequence ID" value="SCF44201.1"/>
    <property type="molecule type" value="Genomic_DNA"/>
</dbReference>
<dbReference type="Proteomes" id="UP000198228">
    <property type="component" value="Chromosome I"/>
</dbReference>
<dbReference type="AlphaFoldDB" id="A0A1C5AGL5"/>
<organism evidence="3 4">
    <name type="scientific">Micromonospora purpureochromogenes</name>
    <dbReference type="NCBI Taxonomy" id="47872"/>
    <lineage>
        <taxon>Bacteria</taxon>
        <taxon>Bacillati</taxon>
        <taxon>Actinomycetota</taxon>
        <taxon>Actinomycetes</taxon>
        <taxon>Micromonosporales</taxon>
        <taxon>Micromonosporaceae</taxon>
        <taxon>Micromonospora</taxon>
    </lineage>
</organism>
<feature type="transmembrane region" description="Helical" evidence="2">
    <location>
        <begin position="65"/>
        <end position="85"/>
    </location>
</feature>
<gene>
    <name evidence="3" type="ORF">GA0074696_5952</name>
</gene>
<feature type="region of interest" description="Disordered" evidence="1">
    <location>
        <begin position="1"/>
        <end position="24"/>
    </location>
</feature>
<evidence type="ECO:0000313" key="4">
    <source>
        <dbReference type="Proteomes" id="UP000198228"/>
    </source>
</evidence>
<accession>A0A1C5AGL5</accession>
<evidence type="ECO:0000313" key="3">
    <source>
        <dbReference type="EMBL" id="SCF44201.1"/>
    </source>
</evidence>
<dbReference type="SUPFAM" id="SSF69304">
    <property type="entry name" value="Tricorn protease N-terminal domain"/>
    <property type="match status" value="1"/>
</dbReference>
<proteinExistence type="predicted"/>
<sequence length="418" mass="42309">MKRTPAARDNQTGGPERPMAVTQDDLERALRETFSRRVAVPPPLAADPAGLAIGRARRVRHRRTLTGLSLAAVATAAVTAGMAQLEGHPGRSTTPTVVLGDPRGGATAPAWPVAPDPPAPRAEGEVELIVGGALVTAEGKRYDLGIGPVERAQRLPEHGGWLVVGAPTPAGRTLWVVPSGDAPQVLLAGAEAVVLSPDGRQVAWRDGDGLFAAGLVANRLLATAGTTAAHGATPVRFVGDRVLVRSRTGGHLLWRPAAGPLPDGDRRVLDVYGALPDGRPIGRVPADGNPGRSCLAVLDPADLAPTATGCAAPLAGDGLGAVSPDGRWLLVNGRTGGTDGALLVDLTGPEPGHAARAAGPTISGEVAWNGATMAAYVDRGGALARIDPDKVLAGGRASTTMLSGVTPGERPVVVAGAS</sequence>
<evidence type="ECO:0000256" key="1">
    <source>
        <dbReference type="SAM" id="MobiDB-lite"/>
    </source>
</evidence>
<name>A0A1C5AGL5_9ACTN</name>